<dbReference type="Pfam" id="PF01551">
    <property type="entry name" value="Peptidase_M23"/>
    <property type="match status" value="1"/>
</dbReference>
<organism evidence="4 5">
    <name type="scientific">Leifsonia stereocauli</name>
    <dbReference type="NCBI Taxonomy" id="3134136"/>
    <lineage>
        <taxon>Bacteria</taxon>
        <taxon>Bacillati</taxon>
        <taxon>Actinomycetota</taxon>
        <taxon>Actinomycetes</taxon>
        <taxon>Micrococcales</taxon>
        <taxon>Microbacteriaceae</taxon>
        <taxon>Leifsonia</taxon>
    </lineage>
</organism>
<accession>A0ABU9W7N4</accession>
<evidence type="ECO:0000256" key="1">
    <source>
        <dbReference type="SAM" id="Coils"/>
    </source>
</evidence>
<keyword evidence="1" id="KW-0175">Coiled coil</keyword>
<evidence type="ECO:0000313" key="5">
    <source>
        <dbReference type="Proteomes" id="UP001425155"/>
    </source>
</evidence>
<evidence type="ECO:0000259" key="3">
    <source>
        <dbReference type="Pfam" id="PF01551"/>
    </source>
</evidence>
<dbReference type="InterPro" id="IPR016047">
    <property type="entry name" value="M23ase_b-sheet_dom"/>
</dbReference>
<dbReference type="EMBL" id="JBCLVG010000003">
    <property type="protein sequence ID" value="MEN1948005.1"/>
    <property type="molecule type" value="Genomic_DNA"/>
</dbReference>
<comment type="caution">
    <text evidence="4">The sequence shown here is derived from an EMBL/GenBank/DDBJ whole genome shotgun (WGS) entry which is preliminary data.</text>
</comment>
<dbReference type="Proteomes" id="UP001425155">
    <property type="component" value="Unassembled WGS sequence"/>
</dbReference>
<name>A0ABU9W7N4_9MICO</name>
<dbReference type="InterPro" id="IPR050570">
    <property type="entry name" value="Cell_wall_metabolism_enzyme"/>
</dbReference>
<proteinExistence type="predicted"/>
<dbReference type="Gene3D" id="2.70.70.10">
    <property type="entry name" value="Glucose Permease (Domain IIA)"/>
    <property type="match status" value="1"/>
</dbReference>
<reference evidence="4 5" key="1">
    <citation type="submission" date="2024-03" db="EMBL/GenBank/DDBJ databases">
        <title>YIM 134122 draft genome.</title>
        <authorList>
            <person name="Zuo S."/>
            <person name="Xiong L."/>
        </authorList>
    </citation>
    <scope>NUCLEOTIDE SEQUENCE [LARGE SCALE GENOMIC DNA]</scope>
    <source>
        <strain evidence="4 5">YIM 134122</strain>
    </source>
</reference>
<dbReference type="InterPro" id="IPR011055">
    <property type="entry name" value="Dup_hybrid_motif"/>
</dbReference>
<feature type="region of interest" description="Disordered" evidence="2">
    <location>
        <begin position="1"/>
        <end position="27"/>
    </location>
</feature>
<dbReference type="PANTHER" id="PTHR21666:SF270">
    <property type="entry name" value="MUREIN HYDROLASE ACTIVATOR ENVC"/>
    <property type="match status" value="1"/>
</dbReference>
<feature type="compositionally biased region" description="Basic residues" evidence="2">
    <location>
        <begin position="1"/>
        <end position="14"/>
    </location>
</feature>
<feature type="compositionally biased region" description="Low complexity" evidence="2">
    <location>
        <begin position="18"/>
        <end position="27"/>
    </location>
</feature>
<feature type="coiled-coil region" evidence="1">
    <location>
        <begin position="74"/>
        <end position="136"/>
    </location>
</feature>
<evidence type="ECO:0000313" key="4">
    <source>
        <dbReference type="EMBL" id="MEN1948005.1"/>
    </source>
</evidence>
<dbReference type="RefSeq" id="WP_342115840.1">
    <property type="nucleotide sequence ID" value="NZ_JBCAUN010000003.1"/>
</dbReference>
<dbReference type="SUPFAM" id="SSF51261">
    <property type="entry name" value="Duplicated hybrid motif"/>
    <property type="match status" value="1"/>
</dbReference>
<keyword evidence="5" id="KW-1185">Reference proteome</keyword>
<gene>
    <name evidence="4" type="ORF">WJX64_15725</name>
</gene>
<dbReference type="CDD" id="cd12797">
    <property type="entry name" value="M23_peptidase"/>
    <property type="match status" value="1"/>
</dbReference>
<sequence length="458" mass="46920">MEHRVRKYGLRRHRPETSPRSPRPRGGARLAAVVVAIALGLTGGLASPASADEYPTWDDLQKAKSNTAAAADKVAQITDLIEQIKVQVAQTQAEAEKRGEELQVAQDAYDQAVRKAEDIQAQADASQKTADDATAQAGQLAAQLYRTGGTDLTANLMLDQDGAKSDALLSQLGSMSKLVERSSEIYETAHIAANTAASLGEQAKIAQGEREKLRIAAESALAAAVEAQQAAEAALAESVAKSAELAAQLAFLKDTQAKVATEYQKGVEERARLERERLAREAAARAQAAAEAAAAAAASGGGGGYSGGGGSVAGGSVGSSGWAIPASGRITDGYGARPVLCGSGGCSGSFHYGADIGAGCGSPIYAAASGTVVYTGYLGTYGNYVKIDHGNGVATGYAHIGYGGTYVGVGQQVSAGQNIASVGTTGASTGCHLHYEVYNWGTRVNPFPWMADRGVPLG</sequence>
<feature type="domain" description="M23ase beta-sheet core" evidence="3">
    <location>
        <begin position="350"/>
        <end position="446"/>
    </location>
</feature>
<evidence type="ECO:0000256" key="2">
    <source>
        <dbReference type="SAM" id="MobiDB-lite"/>
    </source>
</evidence>
<dbReference type="PANTHER" id="PTHR21666">
    <property type="entry name" value="PEPTIDASE-RELATED"/>
    <property type="match status" value="1"/>
</dbReference>
<protein>
    <submittedName>
        <fullName evidence="4">Peptidoglycan DD-metalloendopeptidase family protein</fullName>
    </submittedName>
</protein>